<dbReference type="PANTHER" id="PTHR34378">
    <property type="entry name" value="GLUTAMATE--CYSTEINE LIGASE, CHLOROPLASTIC"/>
    <property type="match status" value="1"/>
</dbReference>
<dbReference type="PANTHER" id="PTHR34378:SF1">
    <property type="entry name" value="GLUTAMATE--CYSTEINE LIGASE, CHLOROPLASTIC"/>
    <property type="match status" value="1"/>
</dbReference>
<evidence type="ECO:0000256" key="1">
    <source>
        <dbReference type="ARBA" id="ARBA00012220"/>
    </source>
</evidence>
<dbReference type="Pfam" id="PF04107">
    <property type="entry name" value="GCS2"/>
    <property type="match status" value="1"/>
</dbReference>
<sequence length="465" mass="52908">MSLNPGNKKNAAFAAISREECLLDLQERLFSPKKPADSLSKTPGRIGLEQEAFAWEIDPGTGQALRPLSLYKGQHPLARLLLEKCLTKGGEGHLFREQESPQIDKISFASGDNFQFEPGGQVEIVTAPSQSLIQAEQQLKQMQDILVEIQQEYPVRFAQLGTDPFFTGEEIGLQLPKPRYRHLQGYFNSLHPSGQQMMLQTCSQHINIDLGEKEEIQLLRIGVAQAISPFLTALFAHSPVLERKITGQKSLRSTLWRSLDSKRTGFWITEEQAFHKKGWVEAYAKLAFHAPLLHIEGVDDRWFGGKYTWAYWLKNQINGQRPSFSDWENHLSLLFPQVRMKGFLEVRATDALPRAWQMVPSAFLAGIIYSPHALEKVWGILEPKIQDLDLLCQKASEGLKDEEIFRTGLEIFQLAGEGLQALPETFRSKSHLRLLESYFEHFTVKKRTPSDELLENLSLNKPLIY</sequence>
<proteinExistence type="predicted"/>
<keyword evidence="2" id="KW-0436">Ligase</keyword>
<dbReference type="EC" id="6.3.2.2" evidence="1"/>
<dbReference type="InterPro" id="IPR006336">
    <property type="entry name" value="GCS2"/>
</dbReference>
<dbReference type="InterPro" id="IPR014746">
    <property type="entry name" value="Gln_synth/guanido_kin_cat_dom"/>
</dbReference>
<dbReference type="EMBL" id="BTPD01000001">
    <property type="protein sequence ID" value="GMQ27870.1"/>
    <property type="molecule type" value="Genomic_DNA"/>
</dbReference>
<evidence type="ECO:0000313" key="5">
    <source>
        <dbReference type="EMBL" id="GMQ27870.1"/>
    </source>
</evidence>
<dbReference type="InterPro" id="IPR035434">
    <property type="entry name" value="GCL_bact_plant"/>
</dbReference>
<reference evidence="5 6" key="1">
    <citation type="submission" date="2023-08" db="EMBL/GenBank/DDBJ databases">
        <title>Draft genome sequence of Algoriphagus confluentis.</title>
        <authorList>
            <person name="Takatani N."/>
            <person name="Hosokawa M."/>
            <person name="Sawabe T."/>
        </authorList>
    </citation>
    <scope>NUCLEOTIDE SEQUENCE [LARGE SCALE GENOMIC DNA]</scope>
    <source>
        <strain evidence="5 6">NBRC 111222</strain>
    </source>
</reference>
<keyword evidence="6" id="KW-1185">Reference proteome</keyword>
<keyword evidence="4" id="KW-0067">ATP-binding</keyword>
<comment type="caution">
    <text evidence="5">The sequence shown here is derived from an EMBL/GenBank/DDBJ whole genome shotgun (WGS) entry which is preliminary data.</text>
</comment>
<dbReference type="RefSeq" id="WP_338222668.1">
    <property type="nucleotide sequence ID" value="NZ_BTPD01000001.1"/>
</dbReference>
<keyword evidence="3" id="KW-0547">Nucleotide-binding</keyword>
<organism evidence="5 6">
    <name type="scientific">Algoriphagus confluentis</name>
    <dbReference type="NCBI Taxonomy" id="1697556"/>
    <lineage>
        <taxon>Bacteria</taxon>
        <taxon>Pseudomonadati</taxon>
        <taxon>Bacteroidota</taxon>
        <taxon>Cytophagia</taxon>
        <taxon>Cytophagales</taxon>
        <taxon>Cyclobacteriaceae</taxon>
        <taxon>Algoriphagus</taxon>
    </lineage>
</organism>
<gene>
    <name evidence="5" type="ORF">Aconfl_05120</name>
</gene>
<evidence type="ECO:0000256" key="4">
    <source>
        <dbReference type="ARBA" id="ARBA00022840"/>
    </source>
</evidence>
<dbReference type="SUPFAM" id="SSF55931">
    <property type="entry name" value="Glutamine synthetase/guanido kinase"/>
    <property type="match status" value="1"/>
</dbReference>
<protein>
    <recommendedName>
        <fullName evidence="1">glutamate--cysteine ligase</fullName>
        <ecNumber evidence="1">6.3.2.2</ecNumber>
    </recommendedName>
</protein>
<accession>A0ABQ6PKU1</accession>
<evidence type="ECO:0000256" key="2">
    <source>
        <dbReference type="ARBA" id="ARBA00022598"/>
    </source>
</evidence>
<evidence type="ECO:0000256" key="3">
    <source>
        <dbReference type="ARBA" id="ARBA00022741"/>
    </source>
</evidence>
<dbReference type="Gene3D" id="3.30.590.20">
    <property type="match status" value="1"/>
</dbReference>
<name>A0ABQ6PKU1_9BACT</name>
<evidence type="ECO:0000313" key="6">
    <source>
        <dbReference type="Proteomes" id="UP001338309"/>
    </source>
</evidence>
<dbReference type="Proteomes" id="UP001338309">
    <property type="component" value="Unassembled WGS sequence"/>
</dbReference>